<name>A0A4C1Y4B1_EUMVA</name>
<dbReference type="EMBL" id="BGZK01001084">
    <property type="protein sequence ID" value="GBP70738.1"/>
    <property type="molecule type" value="Genomic_DNA"/>
</dbReference>
<reference evidence="2 3" key="1">
    <citation type="journal article" date="2019" name="Commun. Biol.">
        <title>The bagworm genome reveals a unique fibroin gene that provides high tensile strength.</title>
        <authorList>
            <person name="Kono N."/>
            <person name="Nakamura H."/>
            <person name="Ohtoshi R."/>
            <person name="Tomita M."/>
            <person name="Numata K."/>
            <person name="Arakawa K."/>
        </authorList>
    </citation>
    <scope>NUCLEOTIDE SEQUENCE [LARGE SCALE GENOMIC DNA]</scope>
</reference>
<feature type="region of interest" description="Disordered" evidence="1">
    <location>
        <begin position="33"/>
        <end position="52"/>
    </location>
</feature>
<dbReference type="AlphaFoldDB" id="A0A4C1Y4B1"/>
<comment type="caution">
    <text evidence="2">The sequence shown here is derived from an EMBL/GenBank/DDBJ whole genome shotgun (WGS) entry which is preliminary data.</text>
</comment>
<protein>
    <submittedName>
        <fullName evidence="2">Uncharacterized protein</fullName>
    </submittedName>
</protein>
<dbReference type="Proteomes" id="UP000299102">
    <property type="component" value="Unassembled WGS sequence"/>
</dbReference>
<evidence type="ECO:0000313" key="2">
    <source>
        <dbReference type="EMBL" id="GBP70738.1"/>
    </source>
</evidence>
<sequence>MSQGVNRNTLVVHNTRAHGKLITDLIKGAARRPLADKGCPRARGPLSTRRRPNEALSQSIYKAIGQVTRYRDDGPSPETIGGRGLPAPWLDRMRPSYYLYNKQIHFSINETSILHSNVFNETA</sequence>
<accession>A0A4C1Y4B1</accession>
<evidence type="ECO:0000256" key="1">
    <source>
        <dbReference type="SAM" id="MobiDB-lite"/>
    </source>
</evidence>
<proteinExistence type="predicted"/>
<evidence type="ECO:0000313" key="3">
    <source>
        <dbReference type="Proteomes" id="UP000299102"/>
    </source>
</evidence>
<gene>
    <name evidence="2" type="ORF">EVAR_51037_1</name>
</gene>
<keyword evidence="3" id="KW-1185">Reference proteome</keyword>
<organism evidence="2 3">
    <name type="scientific">Eumeta variegata</name>
    <name type="common">Bagworm moth</name>
    <name type="synonym">Eumeta japonica</name>
    <dbReference type="NCBI Taxonomy" id="151549"/>
    <lineage>
        <taxon>Eukaryota</taxon>
        <taxon>Metazoa</taxon>
        <taxon>Ecdysozoa</taxon>
        <taxon>Arthropoda</taxon>
        <taxon>Hexapoda</taxon>
        <taxon>Insecta</taxon>
        <taxon>Pterygota</taxon>
        <taxon>Neoptera</taxon>
        <taxon>Endopterygota</taxon>
        <taxon>Lepidoptera</taxon>
        <taxon>Glossata</taxon>
        <taxon>Ditrysia</taxon>
        <taxon>Tineoidea</taxon>
        <taxon>Psychidae</taxon>
        <taxon>Oiketicinae</taxon>
        <taxon>Eumeta</taxon>
    </lineage>
</organism>